<evidence type="ECO:0000313" key="2">
    <source>
        <dbReference type="Proteomes" id="UP001220670"/>
    </source>
</evidence>
<proteinExistence type="predicted"/>
<sequence length="181" mass="21084">MNKDFIKTIDLSKVSYIKLSAHAKSRIKQRFNVSKNNMNDWMLDLVKNGKVFDVSIADHQLRLKIISKDIIIVLDVINNTIVTVYPITIVNDSDSSDIDRNDTDMMNYLKGPLKQYRIFKNLDLVTDLNIQLTNMLTSTLEFQNDPSLDNSNQQFDNILHKMLSIIFTYKSRTSQLDRFFK</sequence>
<dbReference type="Proteomes" id="UP001220670">
    <property type="component" value="Unassembled WGS sequence"/>
</dbReference>
<dbReference type="RefSeq" id="WP_272225711.1">
    <property type="nucleotide sequence ID" value="NZ_JAQONE010000003.1"/>
</dbReference>
<reference evidence="1" key="1">
    <citation type="submission" date="2023-01" db="EMBL/GenBank/DDBJ databases">
        <title>Genome analysis of 13 Lactobacillus isolated from gut of wild boar.</title>
        <authorList>
            <person name="Papp P."/>
            <person name="Libisch B."/>
            <person name="Nagy T."/>
            <person name="Olasz F."/>
        </authorList>
    </citation>
    <scope>NUCLEOTIDE SEQUENCE</scope>
    <source>
        <strain evidence="1">F146</strain>
    </source>
</reference>
<name>A0AAJ1HQQ4_LIMMU</name>
<organism evidence="1 2">
    <name type="scientific">Limosilactobacillus mucosae</name>
    <name type="common">Lactobacillus mucosae</name>
    <dbReference type="NCBI Taxonomy" id="97478"/>
    <lineage>
        <taxon>Bacteria</taxon>
        <taxon>Bacillati</taxon>
        <taxon>Bacillota</taxon>
        <taxon>Bacilli</taxon>
        <taxon>Lactobacillales</taxon>
        <taxon>Lactobacillaceae</taxon>
        <taxon>Limosilactobacillus</taxon>
    </lineage>
</organism>
<gene>
    <name evidence="1" type="ORF">PO250_01355</name>
</gene>
<dbReference type="EMBL" id="JAQONE010000003">
    <property type="protein sequence ID" value="MDC2828983.1"/>
    <property type="molecule type" value="Genomic_DNA"/>
</dbReference>
<protein>
    <submittedName>
        <fullName evidence="1">Uncharacterized protein</fullName>
    </submittedName>
</protein>
<comment type="caution">
    <text evidence="1">The sequence shown here is derived from an EMBL/GenBank/DDBJ whole genome shotgun (WGS) entry which is preliminary data.</text>
</comment>
<accession>A0AAJ1HQQ4</accession>
<evidence type="ECO:0000313" key="1">
    <source>
        <dbReference type="EMBL" id="MDC2828983.1"/>
    </source>
</evidence>
<dbReference type="AlphaFoldDB" id="A0AAJ1HQQ4"/>